<feature type="transmembrane region" description="Helical" evidence="7">
    <location>
        <begin position="61"/>
        <end position="82"/>
    </location>
</feature>
<gene>
    <name evidence="9" type="ORF">HMPREF0058_1318</name>
</gene>
<evidence type="ECO:0000256" key="5">
    <source>
        <dbReference type="ARBA" id="ARBA00023136"/>
    </source>
</evidence>
<evidence type="ECO:0000256" key="2">
    <source>
        <dbReference type="ARBA" id="ARBA00022475"/>
    </source>
</evidence>
<dbReference type="EMBL" id="ACFH01000102">
    <property type="protein sequence ID" value="EEH65825.1"/>
    <property type="molecule type" value="Genomic_DNA"/>
</dbReference>
<keyword evidence="5 7" id="KW-0472">Membrane</keyword>
<evidence type="ECO:0000256" key="7">
    <source>
        <dbReference type="SAM" id="Phobius"/>
    </source>
</evidence>
<feature type="transmembrane region" description="Helical" evidence="7">
    <location>
        <begin position="151"/>
        <end position="176"/>
    </location>
</feature>
<dbReference type="PANTHER" id="PTHR43124">
    <property type="entry name" value="PURINE EFFLUX PUMP PBUE"/>
    <property type="match status" value="1"/>
</dbReference>
<dbReference type="InterPro" id="IPR011701">
    <property type="entry name" value="MFS"/>
</dbReference>
<proteinExistence type="predicted"/>
<dbReference type="STRING" id="103621.GCA_001067145_01587"/>
<dbReference type="eggNOG" id="COG2814">
    <property type="taxonomic scope" value="Bacteria"/>
</dbReference>
<dbReference type="NCBIfam" id="TIGR00897">
    <property type="entry name" value="2A0118"/>
    <property type="match status" value="1"/>
</dbReference>
<comment type="subcellular location">
    <subcellularLocation>
        <location evidence="1">Cell membrane</location>
        <topology evidence="1">Multi-pass membrane protein</topology>
    </subcellularLocation>
</comment>
<comment type="caution">
    <text evidence="9">The sequence shown here is derived from an EMBL/GenBank/DDBJ whole genome shotgun (WGS) entry which is preliminary data.</text>
</comment>
<keyword evidence="4 7" id="KW-1133">Transmembrane helix</keyword>
<name>C0W624_9ACTO</name>
<keyword evidence="10" id="KW-1185">Reference proteome</keyword>
<feature type="transmembrane region" description="Helical" evidence="7">
    <location>
        <begin position="267"/>
        <end position="285"/>
    </location>
</feature>
<evidence type="ECO:0000256" key="1">
    <source>
        <dbReference type="ARBA" id="ARBA00004651"/>
    </source>
</evidence>
<evidence type="ECO:0000256" key="6">
    <source>
        <dbReference type="SAM" id="MobiDB-lite"/>
    </source>
</evidence>
<reference evidence="9 10" key="1">
    <citation type="submission" date="2009-01" db="EMBL/GenBank/DDBJ databases">
        <authorList>
            <person name="Qin X."/>
            <person name="Bachman B."/>
            <person name="Battles P."/>
            <person name="Bell A."/>
            <person name="Bess C."/>
            <person name="Bickham C."/>
            <person name="Chaboub L."/>
            <person name="Chen D."/>
            <person name="Coyle M."/>
            <person name="Deiros D.R."/>
            <person name="Dinh H."/>
            <person name="Forbes L."/>
            <person name="Fowler G."/>
            <person name="Francisco L."/>
            <person name="Fu Q."/>
            <person name="Gubbala S."/>
            <person name="Hale W."/>
            <person name="Han Y."/>
            <person name="Hemphill L."/>
            <person name="Highlander S.K."/>
            <person name="Hirani K."/>
            <person name="Hogues M."/>
            <person name="Jackson L."/>
            <person name="Jakkamsetti A."/>
            <person name="Javaid M."/>
            <person name="Jiang H."/>
            <person name="Korchina V."/>
            <person name="Kovar C."/>
            <person name="Lara F."/>
            <person name="Lee S."/>
            <person name="Mata R."/>
            <person name="Mathew T."/>
            <person name="Moen C."/>
            <person name="Morales K."/>
            <person name="Munidasa M."/>
            <person name="Nazareth L."/>
            <person name="Ngo R."/>
            <person name="Nguyen L."/>
            <person name="Okwuonu G."/>
            <person name="Ongeri F."/>
            <person name="Patil S."/>
            <person name="Petrosino J."/>
            <person name="Pham C."/>
            <person name="Pham P."/>
            <person name="Pu L.-L."/>
            <person name="Puazo M."/>
            <person name="Raj R."/>
            <person name="Reid J."/>
            <person name="Rouhana J."/>
            <person name="Saada N."/>
            <person name="Shang Y."/>
            <person name="Simmons D."/>
            <person name="Thornton R."/>
            <person name="Warren J."/>
            <person name="Weissenberger G."/>
            <person name="Zhang J."/>
            <person name="Zhang L."/>
            <person name="Zhou C."/>
            <person name="Zhu D."/>
            <person name="Muzny D."/>
            <person name="Worley K."/>
            <person name="Gibbs R."/>
        </authorList>
    </citation>
    <scope>NUCLEOTIDE SEQUENCE [LARGE SCALE GENOMIC DNA]</scope>
    <source>
        <strain evidence="9 10">DSM 15434</strain>
    </source>
</reference>
<feature type="region of interest" description="Disordered" evidence="6">
    <location>
        <begin position="445"/>
        <end position="481"/>
    </location>
</feature>
<dbReference type="InterPro" id="IPR036259">
    <property type="entry name" value="MFS_trans_sf"/>
</dbReference>
<dbReference type="AlphaFoldDB" id="C0W624"/>
<dbReference type="Pfam" id="PF07690">
    <property type="entry name" value="MFS_1"/>
    <property type="match status" value="1"/>
</dbReference>
<evidence type="ECO:0000313" key="9">
    <source>
        <dbReference type="EMBL" id="EEH65825.1"/>
    </source>
</evidence>
<dbReference type="Gene3D" id="1.20.1250.20">
    <property type="entry name" value="MFS general substrate transporter like domains"/>
    <property type="match status" value="2"/>
</dbReference>
<dbReference type="Proteomes" id="UP000004778">
    <property type="component" value="Unassembled WGS sequence"/>
</dbReference>
<evidence type="ECO:0000259" key="8">
    <source>
        <dbReference type="PROSITE" id="PS50850"/>
    </source>
</evidence>
<evidence type="ECO:0000256" key="4">
    <source>
        <dbReference type="ARBA" id="ARBA00022989"/>
    </source>
</evidence>
<dbReference type="RefSeq" id="WP_006548282.1">
    <property type="nucleotide sequence ID" value="NZ_DS999574.1"/>
</dbReference>
<accession>C0W624</accession>
<dbReference type="PANTHER" id="PTHR43124:SF3">
    <property type="entry name" value="CHLORAMPHENICOL EFFLUX PUMP RV0191"/>
    <property type="match status" value="1"/>
</dbReference>
<sequence>MPISNKIVAAIQRSGFPTDLAVGFLAVVIFVIGDGIEAVWITSYLSTPEVGFSVSQASMIVTSYGVVVAIAAFLSGALCDALGCRKVMAIGLVSFLIFDALFITVAIASHSLPLLMVIYGLRGFGYPMFAYGFLTWVMMVTPAARQSSASGWFWFAFSLGMQLLGSYLSSFFVPAIGHTATLWAGWALAAVGGGLGMAFLARHPSADLNQGKSIAASVSSAVTVLWRYPKVPIGGIVKVINLSGQYGMQAFYVVYLHKVFGMPESQAILEFSIFGLVAIIGDVFWGVMGDKIGWRNTIQWAAAPICAASLVYMYLIPIIAGPSFFLIALGTAAIGIGLSAFVPTTPLITAHAQGETGNALAILNLGAGLGAFVGPAIVTLLLGDETTASGYLWVAVGLAGLYVIAFALTFALTFALKLPGNAKIIDTTDLLVTAEALAELKAGEAGTKPTNAPGALSGQAGPTVVHRSGSAPTPDDALLAR</sequence>
<keyword evidence="3 7" id="KW-0812">Transmembrane</keyword>
<dbReference type="HOGENOM" id="CLU_032461_0_0_11"/>
<feature type="transmembrane region" description="Helical" evidence="7">
    <location>
        <begin position="235"/>
        <end position="255"/>
    </location>
</feature>
<feature type="transmembrane region" description="Helical" evidence="7">
    <location>
        <begin position="182"/>
        <end position="201"/>
    </location>
</feature>
<dbReference type="SUPFAM" id="SSF103473">
    <property type="entry name" value="MFS general substrate transporter"/>
    <property type="match status" value="1"/>
</dbReference>
<feature type="transmembrane region" description="Helical" evidence="7">
    <location>
        <begin position="390"/>
        <end position="416"/>
    </location>
</feature>
<feature type="transmembrane region" description="Helical" evidence="7">
    <location>
        <begin position="362"/>
        <end position="383"/>
    </location>
</feature>
<keyword evidence="2" id="KW-1003">Cell membrane</keyword>
<dbReference type="OrthoDB" id="3522477at2"/>
<dbReference type="InterPro" id="IPR004748">
    <property type="entry name" value="Polyol_permease-like"/>
</dbReference>
<feature type="domain" description="Major facilitator superfamily (MFS) profile" evidence="8">
    <location>
        <begin position="21"/>
        <end position="417"/>
    </location>
</feature>
<evidence type="ECO:0000313" key="10">
    <source>
        <dbReference type="Proteomes" id="UP000004778"/>
    </source>
</evidence>
<feature type="transmembrane region" description="Helical" evidence="7">
    <location>
        <begin position="124"/>
        <end position="144"/>
    </location>
</feature>
<dbReference type="PROSITE" id="PS50850">
    <property type="entry name" value="MFS"/>
    <property type="match status" value="1"/>
</dbReference>
<evidence type="ECO:0000256" key="3">
    <source>
        <dbReference type="ARBA" id="ARBA00022692"/>
    </source>
</evidence>
<organism evidence="9 10">
    <name type="scientific">Actinomyces urogenitalis DSM 15434</name>
    <dbReference type="NCBI Taxonomy" id="525246"/>
    <lineage>
        <taxon>Bacteria</taxon>
        <taxon>Bacillati</taxon>
        <taxon>Actinomycetota</taxon>
        <taxon>Actinomycetes</taxon>
        <taxon>Actinomycetales</taxon>
        <taxon>Actinomycetaceae</taxon>
        <taxon>Actinomyces</taxon>
    </lineage>
</organism>
<dbReference type="GO" id="GO:0005886">
    <property type="term" value="C:plasma membrane"/>
    <property type="evidence" value="ECO:0007669"/>
    <property type="project" value="UniProtKB-SubCell"/>
</dbReference>
<feature type="transmembrane region" description="Helical" evidence="7">
    <location>
        <begin position="297"/>
        <end position="316"/>
    </location>
</feature>
<feature type="transmembrane region" description="Helical" evidence="7">
    <location>
        <begin position="323"/>
        <end position="342"/>
    </location>
</feature>
<dbReference type="InterPro" id="IPR020846">
    <property type="entry name" value="MFS_dom"/>
</dbReference>
<dbReference type="CDD" id="cd17337">
    <property type="entry name" value="MFS_CsbX"/>
    <property type="match status" value="1"/>
</dbReference>
<feature type="transmembrane region" description="Helical" evidence="7">
    <location>
        <begin position="20"/>
        <end position="41"/>
    </location>
</feature>
<protein>
    <submittedName>
        <fullName evidence="9">Transporter, major facilitator family protein</fullName>
    </submittedName>
</protein>
<dbReference type="GO" id="GO:0022857">
    <property type="term" value="F:transmembrane transporter activity"/>
    <property type="evidence" value="ECO:0007669"/>
    <property type="project" value="InterPro"/>
</dbReference>
<feature type="transmembrane region" description="Helical" evidence="7">
    <location>
        <begin position="89"/>
        <end position="112"/>
    </location>
</feature>
<dbReference type="InterPro" id="IPR050189">
    <property type="entry name" value="MFS_Efflux_Transporters"/>
</dbReference>